<keyword evidence="4" id="KW-1185">Reference proteome</keyword>
<organism evidence="3 4">
    <name type="scientific">Babesia divergens</name>
    <dbReference type="NCBI Taxonomy" id="32595"/>
    <lineage>
        <taxon>Eukaryota</taxon>
        <taxon>Sar</taxon>
        <taxon>Alveolata</taxon>
        <taxon>Apicomplexa</taxon>
        <taxon>Aconoidasida</taxon>
        <taxon>Piroplasmida</taxon>
        <taxon>Babesiidae</taxon>
        <taxon>Babesia</taxon>
    </lineage>
</organism>
<gene>
    <name evidence="3" type="ORF">X943_001007</name>
</gene>
<evidence type="ECO:0000313" key="3">
    <source>
        <dbReference type="EMBL" id="KAK1937325.1"/>
    </source>
</evidence>
<proteinExistence type="predicted"/>
<reference evidence="3" key="2">
    <citation type="submission" date="2021-05" db="EMBL/GenBank/DDBJ databases">
        <authorList>
            <person name="Pain A."/>
        </authorList>
    </citation>
    <scope>NUCLEOTIDE SEQUENCE</scope>
    <source>
        <strain evidence="3">1802A</strain>
    </source>
</reference>
<feature type="compositionally biased region" description="Polar residues" evidence="1">
    <location>
        <begin position="734"/>
        <end position="747"/>
    </location>
</feature>
<feature type="signal peptide" evidence="2">
    <location>
        <begin position="1"/>
        <end position="18"/>
    </location>
</feature>
<dbReference type="AlphaFoldDB" id="A0AAD9LI43"/>
<comment type="caution">
    <text evidence="3">The sequence shown here is derived from an EMBL/GenBank/DDBJ whole genome shotgun (WGS) entry which is preliminary data.</text>
</comment>
<evidence type="ECO:0000313" key="4">
    <source>
        <dbReference type="Proteomes" id="UP001195914"/>
    </source>
</evidence>
<evidence type="ECO:0000256" key="1">
    <source>
        <dbReference type="SAM" id="MobiDB-lite"/>
    </source>
</evidence>
<dbReference type="EMBL" id="JAHBMH010000033">
    <property type="protein sequence ID" value="KAK1937325.1"/>
    <property type="molecule type" value="Genomic_DNA"/>
</dbReference>
<keyword evidence="2" id="KW-0732">Signal</keyword>
<accession>A0AAD9LI43</accession>
<evidence type="ECO:0000256" key="2">
    <source>
        <dbReference type="SAM" id="SignalP"/>
    </source>
</evidence>
<feature type="region of interest" description="Disordered" evidence="1">
    <location>
        <begin position="728"/>
        <end position="747"/>
    </location>
</feature>
<dbReference type="Proteomes" id="UP001195914">
    <property type="component" value="Unassembled WGS sequence"/>
</dbReference>
<protein>
    <submittedName>
        <fullName evidence="3">Uncharacterized protein</fullName>
    </submittedName>
</protein>
<feature type="chain" id="PRO_5042055847" evidence="2">
    <location>
        <begin position="19"/>
        <end position="770"/>
    </location>
</feature>
<name>A0AAD9LI43_BABDI</name>
<sequence length="770" mass="88021">MANIHVILPLMAIGVVIAASNHDKPRSDCPVESLNALGDPFLSGDYAGLKVTLDIASENDTNEYVVHKDGCGESGGHRRHIFTTHSGFVFNDVRDGDNVIWRSDYLHVQTPTLDMFEQKKYLTIVIYLSQKPLFFKYYAYDTDGWHEITRKDYITQTTDLMVQETLDVSERVPKGGVKELSCRVGCVKTKGFLPKCNHVLTKVTFGNRTLWQYDPSEPVECIRVDRISHKSTALVKLHLIEANGIYRTAILYGEGARTMSMQKYTGLMEEMNKLPVLEIPNRNLKFTILNQKKATDSNDDDTTEAKPDIIKVIDDEKVPEFLKEEVSVPEMWATDGECVRWDAFRSNMGGFVTVDIFSTLHNPMVTSNFAVDDNVGVQRMVVRPKETYLIGTIMDKANVVFQDPNLSPYTAVVESVENRKIMQLFTTTMDGKVVFKYFVRGSTRAWRETNRAEYVSLRTTKMVRRSLDLNDLNASRKYITIPGKRNISILTSIKLDDLGQLFPRFNVFIRQVLYKEEVVWEYKPKLLKTLVAIKRWKFHNDTMLSIDTVDAHDRPYQYLYRLTDDDRWKLVTRGMFVMTHKKPLKVDMAKNKIERMFIAAHEKLHKVDMDKSNIGGMRDLAGMSIRGPKKWDIEPVEGYYVSEVTYGTSVIWSEATSTCKCTRIYGIKTRGVMFVTLKLYDKLGDTHYVSYMKGESGTNFVKINIMLLNFIARNLEDKAFAKPLEENKFAPEESPNSGTNQSIDTDPTSVMAERIRRAVNMMITSGGIAH</sequence>
<reference evidence="3" key="1">
    <citation type="journal article" date="2014" name="Nucleic Acids Res.">
        <title>The evolutionary dynamics of variant antigen genes in Babesia reveal a history of genomic innovation underlying host-parasite interaction.</title>
        <authorList>
            <person name="Jackson A.P."/>
            <person name="Otto T.D."/>
            <person name="Darby A."/>
            <person name="Ramaprasad A."/>
            <person name="Xia D."/>
            <person name="Echaide I.E."/>
            <person name="Farber M."/>
            <person name="Gahlot S."/>
            <person name="Gamble J."/>
            <person name="Gupta D."/>
            <person name="Gupta Y."/>
            <person name="Jackson L."/>
            <person name="Malandrin L."/>
            <person name="Malas T.B."/>
            <person name="Moussa E."/>
            <person name="Nair M."/>
            <person name="Reid A.J."/>
            <person name="Sanders M."/>
            <person name="Sharma J."/>
            <person name="Tracey A."/>
            <person name="Quail M.A."/>
            <person name="Weir W."/>
            <person name="Wastling J.M."/>
            <person name="Hall N."/>
            <person name="Willadsen P."/>
            <person name="Lingelbach K."/>
            <person name="Shiels B."/>
            <person name="Tait A."/>
            <person name="Berriman M."/>
            <person name="Allred D.R."/>
            <person name="Pain A."/>
        </authorList>
    </citation>
    <scope>NUCLEOTIDE SEQUENCE</scope>
    <source>
        <strain evidence="3">1802A</strain>
    </source>
</reference>